<gene>
    <name evidence="2" type="ORF">CAPTEDRAFT_217218</name>
</gene>
<feature type="transmembrane region" description="Helical" evidence="1">
    <location>
        <begin position="83"/>
        <end position="101"/>
    </location>
</feature>
<reference evidence="2 4" key="2">
    <citation type="journal article" date="2013" name="Nature">
        <title>Insights into bilaterian evolution from three spiralian genomes.</title>
        <authorList>
            <person name="Simakov O."/>
            <person name="Marletaz F."/>
            <person name="Cho S.J."/>
            <person name="Edsinger-Gonzales E."/>
            <person name="Havlak P."/>
            <person name="Hellsten U."/>
            <person name="Kuo D.H."/>
            <person name="Larsson T."/>
            <person name="Lv J."/>
            <person name="Arendt D."/>
            <person name="Savage R."/>
            <person name="Osoegawa K."/>
            <person name="de Jong P."/>
            <person name="Grimwood J."/>
            <person name="Chapman J.A."/>
            <person name="Shapiro H."/>
            <person name="Aerts A."/>
            <person name="Otillar R.P."/>
            <person name="Terry A.Y."/>
            <person name="Boore J.L."/>
            <person name="Grigoriev I.V."/>
            <person name="Lindberg D.R."/>
            <person name="Seaver E.C."/>
            <person name="Weisblat D.A."/>
            <person name="Putnam N.H."/>
            <person name="Rokhsar D.S."/>
        </authorList>
    </citation>
    <scope>NUCLEOTIDE SEQUENCE</scope>
    <source>
        <strain evidence="2 4">I ESC-2004</strain>
    </source>
</reference>
<dbReference type="HOGENOM" id="CLU_2123391_0_0_1"/>
<keyword evidence="4" id="KW-1185">Reference proteome</keyword>
<dbReference type="AlphaFoldDB" id="R7TW82"/>
<evidence type="ECO:0000313" key="3">
    <source>
        <dbReference type="EnsemblMetazoa" id="CapteP217218"/>
    </source>
</evidence>
<reference evidence="4" key="1">
    <citation type="submission" date="2012-12" db="EMBL/GenBank/DDBJ databases">
        <authorList>
            <person name="Hellsten U."/>
            <person name="Grimwood J."/>
            <person name="Chapman J.A."/>
            <person name="Shapiro H."/>
            <person name="Aerts A."/>
            <person name="Otillar R.P."/>
            <person name="Terry A.Y."/>
            <person name="Boore J.L."/>
            <person name="Simakov O."/>
            <person name="Marletaz F."/>
            <person name="Cho S.-J."/>
            <person name="Edsinger-Gonzales E."/>
            <person name="Havlak P."/>
            <person name="Kuo D.-H."/>
            <person name="Larsson T."/>
            <person name="Lv J."/>
            <person name="Arendt D."/>
            <person name="Savage R."/>
            <person name="Osoegawa K."/>
            <person name="de Jong P."/>
            <person name="Lindberg D.R."/>
            <person name="Seaver E.C."/>
            <person name="Weisblat D.A."/>
            <person name="Putnam N.H."/>
            <person name="Grigoriev I.V."/>
            <person name="Rokhsar D.S."/>
        </authorList>
    </citation>
    <scope>NUCLEOTIDE SEQUENCE</scope>
    <source>
        <strain evidence="4">I ESC-2004</strain>
    </source>
</reference>
<evidence type="ECO:0000313" key="4">
    <source>
        <dbReference type="Proteomes" id="UP000014760"/>
    </source>
</evidence>
<keyword evidence="1" id="KW-1133">Transmembrane helix</keyword>
<proteinExistence type="predicted"/>
<sequence>MDNLTDSIRYHNNSLLLGQLLNVSINQNGSLSDVTEGDGGATELNELQLIKAIVLIVVVTILLLSTCRVLFKTFSRSNIAQRVNCICNIDAIMLSFLMLPIPSSVLTWMKRQLC</sequence>
<name>R7TW82_CAPTE</name>
<dbReference type="Proteomes" id="UP000014760">
    <property type="component" value="Unassembled WGS sequence"/>
</dbReference>
<protein>
    <submittedName>
        <fullName evidence="2 3">Uncharacterized protein</fullName>
    </submittedName>
</protein>
<reference evidence="3" key="3">
    <citation type="submission" date="2015-06" db="UniProtKB">
        <authorList>
            <consortium name="EnsemblMetazoa"/>
        </authorList>
    </citation>
    <scope>IDENTIFICATION</scope>
</reference>
<dbReference type="EMBL" id="KB308469">
    <property type="protein sequence ID" value="ELT97822.1"/>
    <property type="molecule type" value="Genomic_DNA"/>
</dbReference>
<organism evidence="2">
    <name type="scientific">Capitella teleta</name>
    <name type="common">Polychaete worm</name>
    <dbReference type="NCBI Taxonomy" id="283909"/>
    <lineage>
        <taxon>Eukaryota</taxon>
        <taxon>Metazoa</taxon>
        <taxon>Spiralia</taxon>
        <taxon>Lophotrochozoa</taxon>
        <taxon>Annelida</taxon>
        <taxon>Polychaeta</taxon>
        <taxon>Sedentaria</taxon>
        <taxon>Scolecida</taxon>
        <taxon>Capitellidae</taxon>
        <taxon>Capitella</taxon>
    </lineage>
</organism>
<dbReference type="EnsemblMetazoa" id="CapteT217218">
    <property type="protein sequence ID" value="CapteP217218"/>
    <property type="gene ID" value="CapteG217218"/>
</dbReference>
<keyword evidence="1" id="KW-0812">Transmembrane</keyword>
<evidence type="ECO:0000313" key="2">
    <source>
        <dbReference type="EMBL" id="ELT97822.1"/>
    </source>
</evidence>
<evidence type="ECO:0000256" key="1">
    <source>
        <dbReference type="SAM" id="Phobius"/>
    </source>
</evidence>
<feature type="transmembrane region" description="Helical" evidence="1">
    <location>
        <begin position="49"/>
        <end position="71"/>
    </location>
</feature>
<accession>R7TW82</accession>
<keyword evidence="1" id="KW-0472">Membrane</keyword>
<dbReference type="EMBL" id="AMQN01010745">
    <property type="status" value="NOT_ANNOTATED_CDS"/>
    <property type="molecule type" value="Genomic_DNA"/>
</dbReference>